<dbReference type="InterPro" id="IPR037239">
    <property type="entry name" value="OSBP_sf"/>
</dbReference>
<evidence type="ECO:0008006" key="6">
    <source>
        <dbReference type="Google" id="ProtNLM"/>
    </source>
</evidence>
<dbReference type="GO" id="GO:0005829">
    <property type="term" value="C:cytosol"/>
    <property type="evidence" value="ECO:0007669"/>
    <property type="project" value="TreeGrafter"/>
</dbReference>
<dbReference type="Gene3D" id="2.40.160.120">
    <property type="match status" value="1"/>
</dbReference>
<reference evidence="4" key="1">
    <citation type="submission" date="2023-01" db="EMBL/GenBank/DDBJ databases">
        <title>Exophiala dermititidis isolated from Cystic Fibrosis Patient.</title>
        <authorList>
            <person name="Kurbessoian T."/>
            <person name="Crocker A."/>
            <person name="Murante D."/>
            <person name="Hogan D.A."/>
            <person name="Stajich J.E."/>
        </authorList>
    </citation>
    <scope>NUCLEOTIDE SEQUENCE</scope>
    <source>
        <strain evidence="4">Ex8</strain>
    </source>
</reference>
<dbReference type="Gene3D" id="3.30.70.3490">
    <property type="match status" value="1"/>
</dbReference>
<evidence type="ECO:0000256" key="2">
    <source>
        <dbReference type="RuleBase" id="RU003844"/>
    </source>
</evidence>
<dbReference type="PANTHER" id="PTHR10972:SF92">
    <property type="entry name" value="OXYSTEROL BINDING PROTEIN"/>
    <property type="match status" value="1"/>
</dbReference>
<evidence type="ECO:0000256" key="3">
    <source>
        <dbReference type="SAM" id="MobiDB-lite"/>
    </source>
</evidence>
<proteinExistence type="inferred from homology"/>
<dbReference type="Proteomes" id="UP001161757">
    <property type="component" value="Unassembled WGS sequence"/>
</dbReference>
<dbReference type="SUPFAM" id="SSF144000">
    <property type="entry name" value="Oxysterol-binding protein-like"/>
    <property type="match status" value="1"/>
</dbReference>
<dbReference type="Pfam" id="PF01237">
    <property type="entry name" value="Oxysterol_BP"/>
    <property type="match status" value="1"/>
</dbReference>
<dbReference type="EMBL" id="JAJGCB010000010">
    <property type="protein sequence ID" value="KAJ8990619.1"/>
    <property type="molecule type" value="Genomic_DNA"/>
</dbReference>
<dbReference type="PROSITE" id="PS01013">
    <property type="entry name" value="OSBP"/>
    <property type="match status" value="1"/>
</dbReference>
<dbReference type="Gene3D" id="1.10.287.2720">
    <property type="match status" value="1"/>
</dbReference>
<sequence length="434" mass="48299">MPEQVTELQQPPAAPSLAQNRSRLKDFVASVAVIRGDLSNITAPPFVLDTKSAVELPAFWAERPAVFVAPASSDDPAERAVLVLKWFLASLRNQQYAGRRADEGVKKPLNAFLGELFLATWNSDAAARSGPTRLGTTRLVSEQVSHHPPVTACRVWNEEHGVSAEGYTRQEITFSTTMNIRQFGHATFHLAKHNETYLIPLPDVKIKGVFSGSPYPELQGTYRIPSTSGITSSIQFGGTGFLSGFDKSKHAFEAKVYRDDDGNSDDEADNKLLYTVRGNWDRAFTIHDTRKGVDVATFDVRTAATTPLTVDPLSEQDPWESRRAWRDVREALERGNMHGAADAKSKLEKGQRDMRNHEAAGSQWKSLFYEKQETNDPVTQQLARKIGKTLDPADTLGVWKFRLKEWQDGKFKKPYHGALTPDCTNVSGIERTAQ</sequence>
<dbReference type="PANTHER" id="PTHR10972">
    <property type="entry name" value="OXYSTEROL-BINDING PROTEIN-RELATED"/>
    <property type="match status" value="1"/>
</dbReference>
<evidence type="ECO:0000313" key="4">
    <source>
        <dbReference type="EMBL" id="KAJ8990619.1"/>
    </source>
</evidence>
<dbReference type="GO" id="GO:0008142">
    <property type="term" value="F:oxysterol binding"/>
    <property type="evidence" value="ECO:0007669"/>
    <property type="project" value="TreeGrafter"/>
</dbReference>
<accession>A0AAN6ET02</accession>
<evidence type="ECO:0000313" key="5">
    <source>
        <dbReference type="Proteomes" id="UP001161757"/>
    </source>
</evidence>
<dbReference type="InterPro" id="IPR000648">
    <property type="entry name" value="Oxysterol-bd"/>
</dbReference>
<gene>
    <name evidence="4" type="ORF">HRR80_005395</name>
</gene>
<dbReference type="InterPro" id="IPR018494">
    <property type="entry name" value="Oxysterol-bd_CS"/>
</dbReference>
<dbReference type="AlphaFoldDB" id="A0AAN6ET02"/>
<organism evidence="4 5">
    <name type="scientific">Exophiala dermatitidis</name>
    <name type="common">Black yeast-like fungus</name>
    <name type="synonym">Wangiella dermatitidis</name>
    <dbReference type="NCBI Taxonomy" id="5970"/>
    <lineage>
        <taxon>Eukaryota</taxon>
        <taxon>Fungi</taxon>
        <taxon>Dikarya</taxon>
        <taxon>Ascomycota</taxon>
        <taxon>Pezizomycotina</taxon>
        <taxon>Eurotiomycetes</taxon>
        <taxon>Chaetothyriomycetidae</taxon>
        <taxon>Chaetothyriales</taxon>
        <taxon>Herpotrichiellaceae</taxon>
        <taxon>Exophiala</taxon>
    </lineage>
</organism>
<name>A0AAN6ET02_EXODE</name>
<comment type="similarity">
    <text evidence="1 2">Belongs to the OSBP family.</text>
</comment>
<feature type="region of interest" description="Disordered" evidence="3">
    <location>
        <begin position="336"/>
        <end position="357"/>
    </location>
</feature>
<protein>
    <recommendedName>
        <fullName evidence="6">Oxysterol binding protein</fullName>
    </recommendedName>
</protein>
<dbReference type="GO" id="GO:0016020">
    <property type="term" value="C:membrane"/>
    <property type="evidence" value="ECO:0007669"/>
    <property type="project" value="TreeGrafter"/>
</dbReference>
<evidence type="ECO:0000256" key="1">
    <source>
        <dbReference type="ARBA" id="ARBA00008842"/>
    </source>
</evidence>
<comment type="caution">
    <text evidence="4">The sequence shown here is derived from an EMBL/GenBank/DDBJ whole genome shotgun (WGS) entry which is preliminary data.</text>
</comment>